<dbReference type="SUPFAM" id="SSF56601">
    <property type="entry name" value="beta-lactamase/transpeptidase-like"/>
    <property type="match status" value="1"/>
</dbReference>
<comment type="caution">
    <text evidence="11">The sequence shown here is derived from an EMBL/GenBank/DDBJ whole genome shotgun (WGS) entry which is preliminary data.</text>
</comment>
<dbReference type="Gene3D" id="3.40.710.10">
    <property type="entry name" value="DD-peptidase/beta-lactamase superfamily"/>
    <property type="match status" value="1"/>
</dbReference>
<dbReference type="InterPro" id="IPR018044">
    <property type="entry name" value="Peptidase_S11"/>
</dbReference>
<proteinExistence type="inferred from homology"/>
<dbReference type="GO" id="GO:0006508">
    <property type="term" value="P:proteolysis"/>
    <property type="evidence" value="ECO:0007669"/>
    <property type="project" value="InterPro"/>
</dbReference>
<dbReference type="GO" id="GO:0071555">
    <property type="term" value="P:cell wall organization"/>
    <property type="evidence" value="ECO:0007669"/>
    <property type="project" value="UniProtKB-KW"/>
</dbReference>
<feature type="non-terminal residue" evidence="11">
    <location>
        <position position="1"/>
    </location>
</feature>
<keyword evidence="3" id="KW-0378">Hydrolase</keyword>
<dbReference type="GO" id="GO:0008360">
    <property type="term" value="P:regulation of cell shape"/>
    <property type="evidence" value="ECO:0007669"/>
    <property type="project" value="UniProtKB-KW"/>
</dbReference>
<dbReference type="InterPro" id="IPR001967">
    <property type="entry name" value="Peptidase_S11_N"/>
</dbReference>
<feature type="binding site" evidence="8">
    <location>
        <position position="251"/>
    </location>
    <ligand>
        <name>substrate</name>
    </ligand>
</feature>
<evidence type="ECO:0000313" key="12">
    <source>
        <dbReference type="Proteomes" id="UP000228909"/>
    </source>
</evidence>
<dbReference type="GO" id="GO:0009252">
    <property type="term" value="P:peptidoglycan biosynthetic process"/>
    <property type="evidence" value="ECO:0007669"/>
    <property type="project" value="UniProtKB-KW"/>
</dbReference>
<comment type="similarity">
    <text evidence="1 9">Belongs to the peptidase S11 family.</text>
</comment>
<dbReference type="InterPro" id="IPR012338">
    <property type="entry name" value="Beta-lactam/transpept-like"/>
</dbReference>
<evidence type="ECO:0000256" key="8">
    <source>
        <dbReference type="PIRSR" id="PIRSR618044-2"/>
    </source>
</evidence>
<dbReference type="EMBL" id="PFCK01000017">
    <property type="protein sequence ID" value="PIR71784.1"/>
    <property type="molecule type" value="Genomic_DNA"/>
</dbReference>
<evidence type="ECO:0000256" key="9">
    <source>
        <dbReference type="RuleBase" id="RU004016"/>
    </source>
</evidence>
<dbReference type="PANTHER" id="PTHR21581">
    <property type="entry name" value="D-ALANYL-D-ALANINE CARBOXYPEPTIDASE"/>
    <property type="match status" value="1"/>
</dbReference>
<dbReference type="GO" id="GO:0009002">
    <property type="term" value="F:serine-type D-Ala-D-Ala carboxypeptidase activity"/>
    <property type="evidence" value="ECO:0007669"/>
    <property type="project" value="InterPro"/>
</dbReference>
<keyword evidence="6" id="KW-0961">Cell wall biogenesis/degradation</keyword>
<dbReference type="Proteomes" id="UP000228909">
    <property type="component" value="Unassembled WGS sequence"/>
</dbReference>
<feature type="active site" description="Acyl-ester intermediate" evidence="7">
    <location>
        <position position="62"/>
    </location>
</feature>
<evidence type="ECO:0000256" key="1">
    <source>
        <dbReference type="ARBA" id="ARBA00007164"/>
    </source>
</evidence>
<keyword evidence="2" id="KW-0732">Signal</keyword>
<dbReference type="PRINTS" id="PR00725">
    <property type="entry name" value="DADACBPTASE1"/>
</dbReference>
<keyword evidence="4" id="KW-0133">Cell shape</keyword>
<keyword evidence="5" id="KW-0573">Peptidoglycan synthesis</keyword>
<feature type="active site" evidence="7">
    <location>
        <position position="135"/>
    </location>
</feature>
<evidence type="ECO:0000256" key="7">
    <source>
        <dbReference type="PIRSR" id="PIRSR618044-1"/>
    </source>
</evidence>
<evidence type="ECO:0000256" key="4">
    <source>
        <dbReference type="ARBA" id="ARBA00022960"/>
    </source>
</evidence>
<evidence type="ECO:0000259" key="10">
    <source>
        <dbReference type="Pfam" id="PF00768"/>
    </source>
</evidence>
<dbReference type="PANTHER" id="PTHR21581:SF26">
    <property type="entry name" value="D-ALANYL-D-ALANINE ENDOPEPTIDASE"/>
    <property type="match status" value="1"/>
</dbReference>
<sequence>KFFYAQIGQPFEEMVFVKIPEKVQKPKLELEAKSAISFKINKTGREKIFFQKNPGEILPIASLTKLMTAVIVLDYNPPTTHPTGSEVPQNYYLENTWITISPEAANQKDVPVYGNLKAGERFNLKQLLDLALIYSSNDSAFALSEVIGVENFVEKMNQTARELKLENTNFVNPTGLDPENLYYHLPNREYFNYSTAKDLVKLAQYILFNHPLIFEISLERGPYLVRNGLFDLSLPAPHQGLGGGFKLIGGKTGYTDEAGGCFLIVFQDEKESFFFNLILGTKRENRVGEMQKLIDWLNI</sequence>
<feature type="active site" description="Proton acceptor" evidence="7">
    <location>
        <position position="65"/>
    </location>
</feature>
<evidence type="ECO:0000313" key="11">
    <source>
        <dbReference type="EMBL" id="PIR71784.1"/>
    </source>
</evidence>
<dbReference type="Pfam" id="PF00768">
    <property type="entry name" value="Peptidase_S11"/>
    <property type="match status" value="1"/>
</dbReference>
<name>A0A2H0TLF8_9BACT</name>
<evidence type="ECO:0000256" key="6">
    <source>
        <dbReference type="ARBA" id="ARBA00023316"/>
    </source>
</evidence>
<reference evidence="12" key="1">
    <citation type="submission" date="2017-09" db="EMBL/GenBank/DDBJ databases">
        <title>Depth-based differentiation of microbial function through sediment-hosted aquifers and enrichment of novel symbionts in the deep terrestrial subsurface.</title>
        <authorList>
            <person name="Probst A.J."/>
            <person name="Ladd B."/>
            <person name="Jarett J.K."/>
            <person name="Geller-Mcgrath D.E."/>
            <person name="Sieber C.M.K."/>
            <person name="Emerson J.B."/>
            <person name="Anantharaman K."/>
            <person name="Thomas B.C."/>
            <person name="Malmstrom R."/>
            <person name="Stieglmeier M."/>
            <person name="Klingl A."/>
            <person name="Woyke T."/>
            <person name="Ryan C.M."/>
            <person name="Banfield J.F."/>
        </authorList>
    </citation>
    <scope>NUCLEOTIDE SEQUENCE [LARGE SCALE GENOMIC DNA]</scope>
</reference>
<evidence type="ECO:0000256" key="3">
    <source>
        <dbReference type="ARBA" id="ARBA00022801"/>
    </source>
</evidence>
<organism evidence="11 12">
    <name type="scientific">Candidatus Nealsonbacteria bacterium CG10_big_fil_rev_8_21_14_0_10_37_25</name>
    <dbReference type="NCBI Taxonomy" id="1974711"/>
    <lineage>
        <taxon>Bacteria</taxon>
        <taxon>Candidatus Nealsoniibacteriota</taxon>
    </lineage>
</organism>
<protein>
    <recommendedName>
        <fullName evidence="10">Peptidase S11 D-alanyl-D-alanine carboxypeptidase A N-terminal domain-containing protein</fullName>
    </recommendedName>
</protein>
<evidence type="ECO:0000256" key="2">
    <source>
        <dbReference type="ARBA" id="ARBA00022729"/>
    </source>
</evidence>
<gene>
    <name evidence="11" type="ORF">COU43_00605</name>
</gene>
<accession>A0A2H0TLF8</accession>
<evidence type="ECO:0000256" key="5">
    <source>
        <dbReference type="ARBA" id="ARBA00022984"/>
    </source>
</evidence>
<dbReference type="AlphaFoldDB" id="A0A2H0TLF8"/>
<feature type="domain" description="Peptidase S11 D-alanyl-D-alanine carboxypeptidase A N-terminal" evidence="10">
    <location>
        <begin position="24"/>
        <end position="263"/>
    </location>
</feature>